<organism evidence="1 2">
    <name type="scientific">Candidatus Electrothrix marina</name>
    <dbReference type="NCBI Taxonomy" id="1859130"/>
    <lineage>
        <taxon>Bacteria</taxon>
        <taxon>Pseudomonadati</taxon>
        <taxon>Thermodesulfobacteriota</taxon>
        <taxon>Desulfobulbia</taxon>
        <taxon>Desulfobulbales</taxon>
        <taxon>Desulfobulbaceae</taxon>
        <taxon>Candidatus Electrothrix</taxon>
    </lineage>
</organism>
<accession>A0A444JF81</accession>
<evidence type="ECO:0008006" key="3">
    <source>
        <dbReference type="Google" id="ProtNLM"/>
    </source>
</evidence>
<protein>
    <recommendedName>
        <fullName evidence="3">Antitoxin</fullName>
    </recommendedName>
</protein>
<name>A0A444JF81_9BACT</name>
<comment type="caution">
    <text evidence="1">The sequence shown here is derived from an EMBL/GenBank/DDBJ whole genome shotgun (WGS) entry which is preliminary data.</text>
</comment>
<reference evidence="1 2" key="1">
    <citation type="submission" date="2017-01" db="EMBL/GenBank/DDBJ databases">
        <title>The cable genome- insights into the physiology and evolution of filamentous bacteria capable of sulfide oxidation via long distance electron transfer.</title>
        <authorList>
            <person name="Schreiber L."/>
            <person name="Bjerg J.T."/>
            <person name="Boggild A."/>
            <person name="Van De Vossenberg J."/>
            <person name="Meysman F."/>
            <person name="Nielsen L.P."/>
            <person name="Schramm A."/>
            <person name="Kjeldsen K.U."/>
        </authorList>
    </citation>
    <scope>NUCLEOTIDE SEQUENCE [LARGE SCALE GENOMIC DNA]</scope>
    <source>
        <strain evidence="1">A5</strain>
    </source>
</reference>
<dbReference type="EMBL" id="MTKS01000098">
    <property type="protein sequence ID" value="RWX51687.1"/>
    <property type="molecule type" value="Genomic_DNA"/>
</dbReference>
<dbReference type="Proteomes" id="UP000288892">
    <property type="component" value="Unassembled WGS sequence"/>
</dbReference>
<proteinExistence type="predicted"/>
<sequence length="76" mass="8623">MAITASALRGNIYKLLDKILESGKPLEVERKGTRLQIIPKKPISKLSRLTKHACMQGDPESIINLDWSDEWNHDLP</sequence>
<dbReference type="AlphaFoldDB" id="A0A444JF81"/>
<keyword evidence="2" id="KW-1185">Reference proteome</keyword>
<evidence type="ECO:0000313" key="1">
    <source>
        <dbReference type="EMBL" id="RWX51687.1"/>
    </source>
</evidence>
<gene>
    <name evidence="1" type="ORF">VU01_10984</name>
</gene>
<evidence type="ECO:0000313" key="2">
    <source>
        <dbReference type="Proteomes" id="UP000288892"/>
    </source>
</evidence>